<keyword evidence="2" id="KW-1185">Reference proteome</keyword>
<dbReference type="EMBL" id="LJCR01002894">
    <property type="protein sequence ID" value="KPV48153.1"/>
    <property type="molecule type" value="Genomic_DNA"/>
</dbReference>
<accession>A0A0P9CR29</accession>
<feature type="non-terminal residue" evidence="1">
    <location>
        <position position="195"/>
    </location>
</feature>
<gene>
    <name evidence="1" type="ORF">SE17_39590</name>
</gene>
<dbReference type="Proteomes" id="UP000050509">
    <property type="component" value="Unassembled WGS sequence"/>
</dbReference>
<evidence type="ECO:0000313" key="1">
    <source>
        <dbReference type="EMBL" id="KPV48153.1"/>
    </source>
</evidence>
<organism evidence="1 2">
    <name type="scientific">Kouleothrix aurantiaca</name>
    <dbReference type="NCBI Taxonomy" id="186479"/>
    <lineage>
        <taxon>Bacteria</taxon>
        <taxon>Bacillati</taxon>
        <taxon>Chloroflexota</taxon>
        <taxon>Chloroflexia</taxon>
        <taxon>Chloroflexales</taxon>
        <taxon>Roseiflexineae</taxon>
        <taxon>Roseiflexaceae</taxon>
        <taxon>Kouleothrix</taxon>
    </lineage>
</organism>
<proteinExistence type="predicted"/>
<sequence>MPSIPQIIHALQTVLNESAEAAAHATGFVQRSRRLSGAQFVQTVVASWLAYPDASYETMVGVAADLGVSISPQAFAERFTSAAVATLAQVLAATMRQALSAQPAVVPLLDRFVAVEVRDSTTIALPDVLADHFQGCGGSRTHSTAALKAQFRWELRSGKLDGPLLQDGRASDRALEFRERGVKGTLHLRDLGYWH</sequence>
<dbReference type="AlphaFoldDB" id="A0A0P9CR29"/>
<reference evidence="1 2" key="1">
    <citation type="submission" date="2015-09" db="EMBL/GenBank/DDBJ databases">
        <title>Draft genome sequence of Kouleothrix aurantiaca JCM 19913.</title>
        <authorList>
            <person name="Hemp J."/>
        </authorList>
    </citation>
    <scope>NUCLEOTIDE SEQUENCE [LARGE SCALE GENOMIC DNA]</scope>
    <source>
        <strain evidence="1 2">COM-B</strain>
    </source>
</reference>
<evidence type="ECO:0000313" key="2">
    <source>
        <dbReference type="Proteomes" id="UP000050509"/>
    </source>
</evidence>
<protein>
    <submittedName>
        <fullName evidence="1">Uncharacterized protein</fullName>
    </submittedName>
</protein>
<comment type="caution">
    <text evidence="1">The sequence shown here is derived from an EMBL/GenBank/DDBJ whole genome shotgun (WGS) entry which is preliminary data.</text>
</comment>
<name>A0A0P9CR29_9CHLR</name>